<dbReference type="EMBL" id="LR031878">
    <property type="protein sequence ID" value="VDD51164.1"/>
    <property type="molecule type" value="Genomic_DNA"/>
</dbReference>
<dbReference type="Gene3D" id="3.40.50.1240">
    <property type="entry name" value="Phosphoglycerate mutase-like"/>
    <property type="match status" value="1"/>
</dbReference>
<dbReference type="PANTHER" id="PTHR48100:SF1">
    <property type="entry name" value="HISTIDINE PHOSPHATASE FAMILY PROTEIN-RELATED"/>
    <property type="match status" value="1"/>
</dbReference>
<evidence type="ECO:0000256" key="3">
    <source>
        <dbReference type="SAM" id="Phobius"/>
    </source>
</evidence>
<dbReference type="Pfam" id="PF00300">
    <property type="entry name" value="His_Phos_1"/>
    <property type="match status" value="1"/>
</dbReference>
<evidence type="ECO:0000256" key="2">
    <source>
        <dbReference type="ARBA" id="ARBA00059109"/>
    </source>
</evidence>
<dbReference type="GO" id="GO:0016791">
    <property type="term" value="F:phosphatase activity"/>
    <property type="evidence" value="ECO:0007669"/>
    <property type="project" value="TreeGrafter"/>
</dbReference>
<dbReference type="SMART" id="SM00855">
    <property type="entry name" value="PGAM"/>
    <property type="match status" value="1"/>
</dbReference>
<evidence type="ECO:0000256" key="1">
    <source>
        <dbReference type="ARBA" id="ARBA00038362"/>
    </source>
</evidence>
<dbReference type="InterPro" id="IPR029033">
    <property type="entry name" value="His_PPase_superfam"/>
</dbReference>
<dbReference type="GO" id="GO:0005737">
    <property type="term" value="C:cytoplasm"/>
    <property type="evidence" value="ECO:0007669"/>
    <property type="project" value="TreeGrafter"/>
</dbReference>
<organism evidence="4">
    <name type="scientific">Brassica oleracea</name>
    <name type="common">Wild cabbage</name>
    <dbReference type="NCBI Taxonomy" id="3712"/>
    <lineage>
        <taxon>Eukaryota</taxon>
        <taxon>Viridiplantae</taxon>
        <taxon>Streptophyta</taxon>
        <taxon>Embryophyta</taxon>
        <taxon>Tracheophyta</taxon>
        <taxon>Spermatophyta</taxon>
        <taxon>Magnoliopsida</taxon>
        <taxon>eudicotyledons</taxon>
        <taxon>Gunneridae</taxon>
        <taxon>Pentapetalae</taxon>
        <taxon>rosids</taxon>
        <taxon>malvids</taxon>
        <taxon>Brassicales</taxon>
        <taxon>Brassicaceae</taxon>
        <taxon>Brassiceae</taxon>
        <taxon>Brassica</taxon>
    </lineage>
</organism>
<comment type="function">
    <text evidence="2">May play a role in carbohydrates metabolism.</text>
</comment>
<name>A0A3P6FTF3_BRAOL</name>
<evidence type="ECO:0008006" key="5">
    <source>
        <dbReference type="Google" id="ProtNLM"/>
    </source>
</evidence>
<keyword evidence="3" id="KW-0472">Membrane</keyword>
<gene>
    <name evidence="4" type="ORF">BOLC1T03553H</name>
</gene>
<dbReference type="AlphaFoldDB" id="A0A3P6FTF3"/>
<protein>
    <recommendedName>
        <fullName evidence="5">Phosphoglycerate mutase family protein</fullName>
    </recommendedName>
</protein>
<keyword evidence="3" id="KW-0812">Transmembrane</keyword>
<dbReference type="SUPFAM" id="SSF53254">
    <property type="entry name" value="Phosphoglycerate mutase-like"/>
    <property type="match status" value="1"/>
</dbReference>
<dbReference type="FunFam" id="3.40.50.1240:FF:000066">
    <property type="entry name" value="Phosphoglycerate mutase-like protein 1"/>
    <property type="match status" value="1"/>
</dbReference>
<keyword evidence="3" id="KW-1133">Transmembrane helix</keyword>
<dbReference type="InterPro" id="IPR013078">
    <property type="entry name" value="His_Pase_superF_clade-1"/>
</dbReference>
<reference evidence="4" key="1">
    <citation type="submission" date="2018-11" db="EMBL/GenBank/DDBJ databases">
        <authorList>
            <consortium name="Genoscope - CEA"/>
            <person name="William W."/>
        </authorList>
    </citation>
    <scope>NUCLEOTIDE SEQUENCE</scope>
</reference>
<dbReference type="PANTHER" id="PTHR48100">
    <property type="entry name" value="BROAD-SPECIFICITY PHOSPHATASE YOR283W-RELATED"/>
    <property type="match status" value="1"/>
</dbReference>
<dbReference type="InterPro" id="IPR050275">
    <property type="entry name" value="PGM_Phosphatase"/>
</dbReference>
<evidence type="ECO:0000313" key="4">
    <source>
        <dbReference type="EMBL" id="VDD51164.1"/>
    </source>
</evidence>
<sequence length="324" mass="36097">MNSTLLFPHSISISSVSHLPSPRTLSPRCCCNSIPSQDMEAKPSQGLYPLHRCKTIHLVRHAQGVHNVEGEKNHDAYFSEDLFDAHLTPLGWQQVDNLRKHVKASGISNRIELVVVSSLLRTLQTAVGTFGGEGYIDGVDAPPLMKAGAGGSDRPAISSLNRTPFIAVESCREHLVFFLFFTHILCIRIVMLLFWFQGVHPCDRRSSITKYSELFPAVDFSLAKTDEDVLWKPDIREEDKDIAARGVKFMNWLSTRKEKEIAVVTHSGFLYHTLNSFGNDCVPSVKSEISSHFANCELRSVVLVDKCMIGSDPPVTNYPGRSSE</sequence>
<feature type="transmembrane region" description="Helical" evidence="3">
    <location>
        <begin position="175"/>
        <end position="196"/>
    </location>
</feature>
<proteinExistence type="inferred from homology"/>
<comment type="similarity">
    <text evidence="1">Belongs to the phosphoglycerate mutase family.</text>
</comment>
<dbReference type="CDD" id="cd07067">
    <property type="entry name" value="HP_PGM_like"/>
    <property type="match status" value="1"/>
</dbReference>
<accession>A0A3P6FTF3</accession>